<feature type="transmembrane region" description="Helical" evidence="6">
    <location>
        <begin position="238"/>
        <end position="258"/>
    </location>
</feature>
<evidence type="ECO:0000256" key="1">
    <source>
        <dbReference type="ARBA" id="ARBA00004141"/>
    </source>
</evidence>
<protein>
    <submittedName>
        <fullName evidence="8">Permease of the drug/metabolite transporter (DMT) superfamily</fullName>
    </submittedName>
</protein>
<dbReference type="AlphaFoldDB" id="A0A1M7ZR21"/>
<feature type="domain" description="EamA" evidence="7">
    <location>
        <begin position="179"/>
        <end position="314"/>
    </location>
</feature>
<dbReference type="PANTHER" id="PTHR32322:SF2">
    <property type="entry name" value="EAMA DOMAIN-CONTAINING PROTEIN"/>
    <property type="match status" value="1"/>
</dbReference>
<proteinExistence type="inferred from homology"/>
<dbReference type="GO" id="GO:0016020">
    <property type="term" value="C:membrane"/>
    <property type="evidence" value="ECO:0007669"/>
    <property type="project" value="UniProtKB-SubCell"/>
</dbReference>
<evidence type="ECO:0000313" key="8">
    <source>
        <dbReference type="EMBL" id="SHO67317.1"/>
    </source>
</evidence>
<accession>A0A1M7ZR21</accession>
<evidence type="ECO:0000313" key="9">
    <source>
        <dbReference type="Proteomes" id="UP000186406"/>
    </source>
</evidence>
<evidence type="ECO:0000256" key="6">
    <source>
        <dbReference type="SAM" id="Phobius"/>
    </source>
</evidence>
<evidence type="ECO:0000256" key="2">
    <source>
        <dbReference type="ARBA" id="ARBA00007362"/>
    </source>
</evidence>
<feature type="transmembrane region" description="Helical" evidence="6">
    <location>
        <begin position="298"/>
        <end position="316"/>
    </location>
</feature>
<dbReference type="InterPro" id="IPR000620">
    <property type="entry name" value="EamA_dom"/>
</dbReference>
<dbReference type="InterPro" id="IPR050638">
    <property type="entry name" value="AA-Vitamin_Transporters"/>
</dbReference>
<dbReference type="Pfam" id="PF00892">
    <property type="entry name" value="EamA"/>
    <property type="match status" value="2"/>
</dbReference>
<feature type="transmembrane region" description="Helical" evidence="6">
    <location>
        <begin position="177"/>
        <end position="196"/>
    </location>
</feature>
<keyword evidence="3 6" id="KW-0812">Transmembrane</keyword>
<dbReference type="SUPFAM" id="SSF103481">
    <property type="entry name" value="Multidrug resistance efflux transporter EmrE"/>
    <property type="match status" value="1"/>
</dbReference>
<dbReference type="PANTHER" id="PTHR32322">
    <property type="entry name" value="INNER MEMBRANE TRANSPORTER"/>
    <property type="match status" value="1"/>
</dbReference>
<name>A0A1M7ZR21_9HYPH</name>
<gene>
    <name evidence="8" type="ORF">SAMN02745172_03993</name>
</gene>
<feature type="transmembrane region" description="Helical" evidence="6">
    <location>
        <begin position="20"/>
        <end position="42"/>
    </location>
</feature>
<keyword evidence="9" id="KW-1185">Reference proteome</keyword>
<sequence length="321" mass="33485">MSKPQPKIQAASLARGGEAVPWTAYLHLLVIYLVWGGAYLLVKLVVSGAAVITPLQLLTARTWCATLLLGIISLARTGLPGRVSLRDVGLCAASGVLMWATGNGFATQAAKHASSSFIVMALGTIPLWSTMLDCIIERSVPDRRTALALAVGFVGLGLVVGPALFSHGAIVEQGYEGLTILLLITAGVTWSLGTILQRPLAGRLDPGWAATMQVGTAAAVVSLFAIHENAPILPQPPSEIQVVAFVLLVVFASVLSLLSYIKVVRVFSPVVASTFAYINPVVGMVLGVLVLGETITPLSIVGLVVVLASVAVVVAMPRRGR</sequence>
<feature type="transmembrane region" description="Helical" evidence="6">
    <location>
        <begin position="270"/>
        <end position="292"/>
    </location>
</feature>
<evidence type="ECO:0000256" key="5">
    <source>
        <dbReference type="ARBA" id="ARBA00023136"/>
    </source>
</evidence>
<feature type="transmembrane region" description="Helical" evidence="6">
    <location>
        <begin position="147"/>
        <end position="165"/>
    </location>
</feature>
<feature type="transmembrane region" description="Helical" evidence="6">
    <location>
        <begin position="117"/>
        <end position="135"/>
    </location>
</feature>
<feature type="transmembrane region" description="Helical" evidence="6">
    <location>
        <begin position="87"/>
        <end position="105"/>
    </location>
</feature>
<reference evidence="8 9" key="1">
    <citation type="submission" date="2016-12" db="EMBL/GenBank/DDBJ databases">
        <authorList>
            <person name="Song W.-J."/>
            <person name="Kurnit D.M."/>
        </authorList>
    </citation>
    <scope>NUCLEOTIDE SEQUENCE [LARGE SCALE GENOMIC DNA]</scope>
    <source>
        <strain evidence="8 9">DSM 19599</strain>
    </source>
</reference>
<feature type="transmembrane region" description="Helical" evidence="6">
    <location>
        <begin position="208"/>
        <end position="226"/>
    </location>
</feature>
<feature type="domain" description="EamA" evidence="7">
    <location>
        <begin position="24"/>
        <end position="160"/>
    </location>
</feature>
<keyword evidence="4 6" id="KW-1133">Transmembrane helix</keyword>
<dbReference type="EMBL" id="FRXO01000012">
    <property type="protein sequence ID" value="SHO67317.1"/>
    <property type="molecule type" value="Genomic_DNA"/>
</dbReference>
<comment type="subcellular location">
    <subcellularLocation>
        <location evidence="1">Membrane</location>
        <topology evidence="1">Multi-pass membrane protein</topology>
    </subcellularLocation>
</comment>
<comment type="similarity">
    <text evidence="2">Belongs to the EamA transporter family.</text>
</comment>
<feature type="transmembrane region" description="Helical" evidence="6">
    <location>
        <begin position="54"/>
        <end position="75"/>
    </location>
</feature>
<keyword evidence="5 6" id="KW-0472">Membrane</keyword>
<dbReference type="Proteomes" id="UP000186406">
    <property type="component" value="Unassembled WGS sequence"/>
</dbReference>
<dbReference type="InterPro" id="IPR037185">
    <property type="entry name" value="EmrE-like"/>
</dbReference>
<evidence type="ECO:0000259" key="7">
    <source>
        <dbReference type="Pfam" id="PF00892"/>
    </source>
</evidence>
<evidence type="ECO:0000256" key="4">
    <source>
        <dbReference type="ARBA" id="ARBA00022989"/>
    </source>
</evidence>
<evidence type="ECO:0000256" key="3">
    <source>
        <dbReference type="ARBA" id="ARBA00022692"/>
    </source>
</evidence>
<dbReference type="RefSeq" id="WP_073631981.1">
    <property type="nucleotide sequence ID" value="NZ_FRXO01000012.1"/>
</dbReference>
<organism evidence="8 9">
    <name type="scientific">Pseudoxanthobacter soli DSM 19599</name>
    <dbReference type="NCBI Taxonomy" id="1123029"/>
    <lineage>
        <taxon>Bacteria</taxon>
        <taxon>Pseudomonadati</taxon>
        <taxon>Pseudomonadota</taxon>
        <taxon>Alphaproteobacteria</taxon>
        <taxon>Hyphomicrobiales</taxon>
        <taxon>Segnochrobactraceae</taxon>
        <taxon>Pseudoxanthobacter</taxon>
    </lineage>
</organism>